<reference evidence="2" key="1">
    <citation type="submission" date="2018-06" db="EMBL/GenBank/DDBJ databases">
        <authorList>
            <person name="Zhirakovskaya E."/>
        </authorList>
    </citation>
    <scope>NUCLEOTIDE SEQUENCE</scope>
</reference>
<dbReference type="AlphaFoldDB" id="A0A3B0W809"/>
<gene>
    <name evidence="2" type="ORF">MNBD_GAMMA04-1261</name>
</gene>
<feature type="region of interest" description="Disordered" evidence="1">
    <location>
        <begin position="30"/>
        <end position="57"/>
    </location>
</feature>
<protein>
    <submittedName>
        <fullName evidence="2">Uncharacterized protein</fullName>
    </submittedName>
</protein>
<proteinExistence type="predicted"/>
<feature type="compositionally biased region" description="Basic and acidic residues" evidence="1">
    <location>
        <begin position="47"/>
        <end position="57"/>
    </location>
</feature>
<organism evidence="2">
    <name type="scientific">hydrothermal vent metagenome</name>
    <dbReference type="NCBI Taxonomy" id="652676"/>
    <lineage>
        <taxon>unclassified sequences</taxon>
        <taxon>metagenomes</taxon>
        <taxon>ecological metagenomes</taxon>
    </lineage>
</organism>
<evidence type="ECO:0000313" key="2">
    <source>
        <dbReference type="EMBL" id="VAW46827.1"/>
    </source>
</evidence>
<feature type="non-terminal residue" evidence="2">
    <location>
        <position position="57"/>
    </location>
</feature>
<accession>A0A3B0W809</accession>
<sequence>MFSIFKPSFALFLVVFFALFTISQAADAKRFGGGKSFGYSKSVPSKSFDKSKKAPQA</sequence>
<name>A0A3B0W809_9ZZZZ</name>
<evidence type="ECO:0000256" key="1">
    <source>
        <dbReference type="SAM" id="MobiDB-lite"/>
    </source>
</evidence>
<dbReference type="EMBL" id="UOFB01000161">
    <property type="protein sequence ID" value="VAW46827.1"/>
    <property type="molecule type" value="Genomic_DNA"/>
</dbReference>